<keyword evidence="7 11" id="KW-1133">Transmembrane helix</keyword>
<dbReference type="SUPFAM" id="SSF52200">
    <property type="entry name" value="Toll/Interleukin receptor TIR domain"/>
    <property type="match status" value="1"/>
</dbReference>
<evidence type="ECO:0000256" key="4">
    <source>
        <dbReference type="ARBA" id="ARBA00022692"/>
    </source>
</evidence>
<evidence type="ECO:0000256" key="11">
    <source>
        <dbReference type="SAM" id="Phobius"/>
    </source>
</evidence>
<evidence type="ECO:0000256" key="10">
    <source>
        <dbReference type="ARBA" id="ARBA00023180"/>
    </source>
</evidence>
<gene>
    <name evidence="15" type="primary">LOC101845714</name>
</gene>
<evidence type="ECO:0000256" key="3">
    <source>
        <dbReference type="ARBA" id="ARBA00022614"/>
    </source>
</evidence>
<protein>
    <submittedName>
        <fullName evidence="15">Toll-like receptor 4</fullName>
    </submittedName>
</protein>
<dbReference type="InterPro" id="IPR001611">
    <property type="entry name" value="Leu-rich_rpt"/>
</dbReference>
<evidence type="ECO:0000256" key="7">
    <source>
        <dbReference type="ARBA" id="ARBA00022989"/>
    </source>
</evidence>
<dbReference type="Pfam" id="PF13855">
    <property type="entry name" value="LRR_8"/>
    <property type="match status" value="2"/>
</dbReference>
<dbReference type="SMART" id="SM00369">
    <property type="entry name" value="LRR_TYP"/>
    <property type="match status" value="5"/>
</dbReference>
<dbReference type="InterPro" id="IPR003591">
    <property type="entry name" value="Leu-rich_rpt_typical-subtyp"/>
</dbReference>
<evidence type="ECO:0000313" key="14">
    <source>
        <dbReference type="Proteomes" id="UP000694888"/>
    </source>
</evidence>
<dbReference type="InterPro" id="IPR000157">
    <property type="entry name" value="TIR_dom"/>
</dbReference>
<evidence type="ECO:0000256" key="1">
    <source>
        <dbReference type="ARBA" id="ARBA00004167"/>
    </source>
</evidence>
<dbReference type="Pfam" id="PF01582">
    <property type="entry name" value="TIR"/>
    <property type="match status" value="1"/>
</dbReference>
<dbReference type="Gene3D" id="3.40.50.10140">
    <property type="entry name" value="Toll/interleukin-1 receptor homology (TIR) domain"/>
    <property type="match status" value="1"/>
</dbReference>
<keyword evidence="3" id="KW-0433">Leucine-rich repeat</keyword>
<dbReference type="Proteomes" id="UP000694888">
    <property type="component" value="Unplaced"/>
</dbReference>
<keyword evidence="14" id="KW-1185">Reference proteome</keyword>
<dbReference type="RefSeq" id="XP_005106055.1">
    <property type="nucleotide sequence ID" value="XM_005105998.3"/>
</dbReference>
<evidence type="ECO:0000256" key="9">
    <source>
        <dbReference type="ARBA" id="ARBA00023170"/>
    </source>
</evidence>
<evidence type="ECO:0000256" key="12">
    <source>
        <dbReference type="SAM" id="SignalP"/>
    </source>
</evidence>
<comment type="subcellular location">
    <subcellularLocation>
        <location evidence="1">Membrane</location>
        <topology evidence="1">Single-pass membrane protein</topology>
    </subcellularLocation>
</comment>
<evidence type="ECO:0000313" key="15">
    <source>
        <dbReference type="RefSeq" id="XP_005106055.1"/>
    </source>
</evidence>
<feature type="signal peptide" evidence="12">
    <location>
        <begin position="1"/>
        <end position="24"/>
    </location>
</feature>
<reference evidence="15" key="1">
    <citation type="submission" date="2025-08" db="UniProtKB">
        <authorList>
            <consortium name="RefSeq"/>
        </authorList>
    </citation>
    <scope>IDENTIFICATION</scope>
</reference>
<dbReference type="PANTHER" id="PTHR24365:SF541">
    <property type="entry name" value="PROTEIN TOLL-RELATED"/>
    <property type="match status" value="1"/>
</dbReference>
<organism evidence="14 15">
    <name type="scientific">Aplysia californica</name>
    <name type="common">California sea hare</name>
    <dbReference type="NCBI Taxonomy" id="6500"/>
    <lineage>
        <taxon>Eukaryota</taxon>
        <taxon>Metazoa</taxon>
        <taxon>Spiralia</taxon>
        <taxon>Lophotrochozoa</taxon>
        <taxon>Mollusca</taxon>
        <taxon>Gastropoda</taxon>
        <taxon>Heterobranchia</taxon>
        <taxon>Euthyneura</taxon>
        <taxon>Tectipleura</taxon>
        <taxon>Aplysiida</taxon>
        <taxon>Aplysioidea</taxon>
        <taxon>Aplysiidae</taxon>
        <taxon>Aplysia</taxon>
    </lineage>
</organism>
<name>A0ABM0K0S6_APLCA</name>
<dbReference type="Gene3D" id="3.80.10.10">
    <property type="entry name" value="Ribonuclease Inhibitor"/>
    <property type="match status" value="4"/>
</dbReference>
<sequence length="1043" mass="119881">MMISQLCLLDQVQTVIILSAVVFGCCEDTIDRGSEYLRKGAAVTRGHGNPSPRGGNQSYDLVTDRRQDTSHACHRMRGTAVVPCSPDPLKPFPRILEDLFDYAMPLDRFHCGGCICFNVSRKVTLVDCNYKHTYMSLDTIPGWLPPESQSLDLSHNRITQLISQNLFLYTTAFALNISTNRLRSINGTFAGISKVQSPLTVLDISWNPVETITDGVFHHFPNLTHLFAARLQFPQVTNFTFAGLSKLDVLDLSYGTIHHIEAGAFQSLESLTVLLLTHNRRLSYSKMTPDLFRPLRQLSILDIAGASGSDNVPSLSLSVLLNLKELYVDGIRNLEFGPEVKNLSLLSTLYIGKNGFCSVESITVEMFENLVSLKKLFLYECKLNPVHPVSLGSLQDLEEFTIHKLRSHMTIYQGLAIIPFLNKTKLKSLVFQHFHYLGGYRMTAIGYNESHLFQGLSRLEILKIESQNIYFVEPRFVERLPPSLKYLSFKDNRLHRVNLVRDVLSKGKLPGLLEFDLSEQNYDSSFDLHRVNRSKWNATQAITTDNQYFCSLRMWLLTQKLSHMITQLESRIPRVGYSNRPKNLTQSSPHYLSRFRANNAFRFGEQVLDPSSSFLVKEVYFSNAYLNSWSKLRLPSSVVVADLSDNKCDKLTTGFLSEQNHMEFLNLRRNYLGNVLAWDKDGETFARAYVTTYLDLSHNSIYQLPYKVFQNMSKVRVIVLTDNHLQVLDLKLFHMTSLKFLDLRRNSLSWISRRSCDHLDTIAMSHGVTLALEDTPLPCTCNGLELLRWIAFTQVRILDRDFLLCRNEDNQIHPLGDSEARFREMRRTCVSHAYILAVSISLVGVAVVIIVCGLLVRYRWRLCYWKNIFLARYYGMRQRDGNNTQYKFDAYLVHSEDIHDFVITECFRELEDRGHKVCIEDKDFLPGSFIPCNIVSAVQSSTFTVLILSPGYRDNDWFEYALQMALMEEATSHRQVLHLILYQPMQDAQLSRDLHKLMWQDTYSEFPPPDCQPEVKKVFWDTFSRLIGHTSNPEQHPRLELEI</sequence>
<dbReference type="SUPFAM" id="SSF52058">
    <property type="entry name" value="L domain-like"/>
    <property type="match status" value="2"/>
</dbReference>
<dbReference type="InterPro" id="IPR032675">
    <property type="entry name" value="LRR_dom_sf"/>
</dbReference>
<evidence type="ECO:0000256" key="5">
    <source>
        <dbReference type="ARBA" id="ARBA00022729"/>
    </source>
</evidence>
<keyword evidence="10" id="KW-0325">Glycoprotein</keyword>
<feature type="transmembrane region" description="Helical" evidence="11">
    <location>
        <begin position="833"/>
        <end position="856"/>
    </location>
</feature>
<dbReference type="SMART" id="SM00255">
    <property type="entry name" value="TIR"/>
    <property type="match status" value="1"/>
</dbReference>
<keyword evidence="9" id="KW-0675">Receptor</keyword>
<accession>A0ABM0K0S6</accession>
<comment type="similarity">
    <text evidence="2">Belongs to the Toll-like receptor family.</text>
</comment>
<keyword evidence="8 11" id="KW-0472">Membrane</keyword>
<keyword evidence="5 12" id="KW-0732">Signal</keyword>
<keyword evidence="6" id="KW-0677">Repeat</keyword>
<dbReference type="PROSITE" id="PS50104">
    <property type="entry name" value="TIR"/>
    <property type="match status" value="1"/>
</dbReference>
<feature type="domain" description="TIR" evidence="13">
    <location>
        <begin position="886"/>
        <end position="1006"/>
    </location>
</feature>
<dbReference type="GeneID" id="101845714"/>
<keyword evidence="4 11" id="KW-0812">Transmembrane</keyword>
<evidence type="ECO:0000256" key="6">
    <source>
        <dbReference type="ARBA" id="ARBA00022737"/>
    </source>
</evidence>
<evidence type="ECO:0000259" key="13">
    <source>
        <dbReference type="PROSITE" id="PS50104"/>
    </source>
</evidence>
<evidence type="ECO:0000256" key="8">
    <source>
        <dbReference type="ARBA" id="ARBA00023136"/>
    </source>
</evidence>
<evidence type="ECO:0000256" key="2">
    <source>
        <dbReference type="ARBA" id="ARBA00009634"/>
    </source>
</evidence>
<dbReference type="PANTHER" id="PTHR24365">
    <property type="entry name" value="TOLL-LIKE RECEPTOR"/>
    <property type="match status" value="1"/>
</dbReference>
<proteinExistence type="inferred from homology"/>
<feature type="chain" id="PRO_5046371374" evidence="12">
    <location>
        <begin position="25"/>
        <end position="1043"/>
    </location>
</feature>
<dbReference type="InterPro" id="IPR035897">
    <property type="entry name" value="Toll_tir_struct_dom_sf"/>
</dbReference>